<sequence length="173" mass="19401">GMDWQSLLDKTVLLPSAYVEREVIKQTNIIPSETEISRYRYQMQTYSNISVGELLKIIQDTDIGKIISVPRIVTTNNKMGMILDGSRITYVTRYSSYANIYETQEMTAGGFKSITVGFSTIKKSFIISTLVVRENKKGNIVPRIGTLLVCLLVSVFLKPPSKNSSPSFTITVF</sequence>
<gene>
    <name evidence="1" type="ORF">S12H4_24043</name>
</gene>
<organism evidence="1">
    <name type="scientific">marine sediment metagenome</name>
    <dbReference type="NCBI Taxonomy" id="412755"/>
    <lineage>
        <taxon>unclassified sequences</taxon>
        <taxon>metagenomes</taxon>
        <taxon>ecological metagenomes</taxon>
    </lineage>
</organism>
<accession>X1R1L5</accession>
<proteinExistence type="predicted"/>
<dbReference type="EMBL" id="BARW01012928">
    <property type="protein sequence ID" value="GAI74438.1"/>
    <property type="molecule type" value="Genomic_DNA"/>
</dbReference>
<evidence type="ECO:0000313" key="1">
    <source>
        <dbReference type="EMBL" id="GAI74438.1"/>
    </source>
</evidence>
<comment type="caution">
    <text evidence="1">The sequence shown here is derived from an EMBL/GenBank/DDBJ whole genome shotgun (WGS) entry which is preliminary data.</text>
</comment>
<feature type="non-terminal residue" evidence="1">
    <location>
        <position position="1"/>
    </location>
</feature>
<name>X1R1L5_9ZZZZ</name>
<reference evidence="1" key="1">
    <citation type="journal article" date="2014" name="Front. Microbiol.">
        <title>High frequency of phylogenetically diverse reductive dehalogenase-homologous genes in deep subseafloor sedimentary metagenomes.</title>
        <authorList>
            <person name="Kawai M."/>
            <person name="Futagami T."/>
            <person name="Toyoda A."/>
            <person name="Takaki Y."/>
            <person name="Nishi S."/>
            <person name="Hori S."/>
            <person name="Arai W."/>
            <person name="Tsubouchi T."/>
            <person name="Morono Y."/>
            <person name="Uchiyama I."/>
            <person name="Ito T."/>
            <person name="Fujiyama A."/>
            <person name="Inagaki F."/>
            <person name="Takami H."/>
        </authorList>
    </citation>
    <scope>NUCLEOTIDE SEQUENCE</scope>
    <source>
        <strain evidence="1">Expedition CK06-06</strain>
    </source>
</reference>
<dbReference type="AlphaFoldDB" id="X1R1L5"/>
<protein>
    <submittedName>
        <fullName evidence="1">Uncharacterized protein</fullName>
    </submittedName>
</protein>